<feature type="transmembrane region" description="Helical" evidence="1">
    <location>
        <begin position="7"/>
        <end position="25"/>
    </location>
</feature>
<keyword evidence="1" id="KW-0812">Transmembrane</keyword>
<dbReference type="EMBL" id="AP022822">
    <property type="protein sequence ID" value="BCA86624.1"/>
    <property type="molecule type" value="Genomic_DNA"/>
</dbReference>
<protein>
    <recommendedName>
        <fullName evidence="4">DUF4829 domain-containing protein</fullName>
    </recommendedName>
</protein>
<evidence type="ECO:0000313" key="2">
    <source>
        <dbReference type="EMBL" id="BCA86624.1"/>
    </source>
</evidence>
<evidence type="ECO:0000256" key="1">
    <source>
        <dbReference type="SAM" id="Phobius"/>
    </source>
</evidence>
<dbReference type="KEGG" id="esg:EsVE80_21470"/>
<sequence length="143" mass="16794">MKQLKKQMLILFGIVAVAILLISFYKPAGKSDSVKEDFANSKRYSKTEIRLAATVVKDGFSQVFKNCRLDTLAYKEELQKYARLKTEKEIAPNTEYLLLTSTLYVGPDGYENLRPNTFYRNWCWYLKRVDKGEWQVYYFGNME</sequence>
<dbReference type="RefSeq" id="WP_173103748.1">
    <property type="nucleotide sequence ID" value="NZ_AP022822.1"/>
</dbReference>
<name>A0A679IRA2_9ENTE</name>
<keyword evidence="3" id="KW-1185">Reference proteome</keyword>
<evidence type="ECO:0000313" key="3">
    <source>
        <dbReference type="Proteomes" id="UP000502998"/>
    </source>
</evidence>
<reference evidence="2 3" key="1">
    <citation type="submission" date="2020-02" db="EMBL/GenBank/DDBJ databases">
        <title>Characterization of vanA genotype vancomycin-resistant Enterococcus saigonensis VE80.</title>
        <authorList>
            <person name="Harada T."/>
            <person name="Motooka D."/>
            <person name="Nakamura S."/>
            <person name="Yamamoto Y."/>
            <person name="Kawahara R."/>
            <person name="Kawatsu K."/>
        </authorList>
    </citation>
    <scope>NUCLEOTIDE SEQUENCE [LARGE SCALE GENOMIC DNA]</scope>
    <source>
        <strain evidence="2 3">VE80</strain>
    </source>
</reference>
<dbReference type="Proteomes" id="UP000502998">
    <property type="component" value="Chromosome"/>
</dbReference>
<proteinExistence type="predicted"/>
<organism evidence="2 3">
    <name type="scientific">Enterococcus saigonensis</name>
    <dbReference type="NCBI Taxonomy" id="1805431"/>
    <lineage>
        <taxon>Bacteria</taxon>
        <taxon>Bacillati</taxon>
        <taxon>Bacillota</taxon>
        <taxon>Bacilli</taxon>
        <taxon>Lactobacillales</taxon>
        <taxon>Enterococcaceae</taxon>
        <taxon>Enterococcus</taxon>
    </lineage>
</organism>
<gene>
    <name evidence="2" type="ORF">EsVE80_21470</name>
</gene>
<evidence type="ECO:0008006" key="4">
    <source>
        <dbReference type="Google" id="ProtNLM"/>
    </source>
</evidence>
<accession>A0A679IRA2</accession>
<dbReference type="AlphaFoldDB" id="A0A679IRA2"/>
<keyword evidence="1" id="KW-1133">Transmembrane helix</keyword>
<keyword evidence="1" id="KW-0472">Membrane</keyword>